<comment type="caution">
    <text evidence="1">The sequence shown here is derived from an EMBL/GenBank/DDBJ whole genome shotgun (WGS) entry which is preliminary data.</text>
</comment>
<evidence type="ECO:0000313" key="1">
    <source>
        <dbReference type="EMBL" id="RIB15381.1"/>
    </source>
</evidence>
<gene>
    <name evidence="1" type="ORF">C2G38_2192460</name>
</gene>
<accession>A0A397V0G7</accession>
<name>A0A397V0G7_9GLOM</name>
<evidence type="ECO:0000313" key="2">
    <source>
        <dbReference type="Proteomes" id="UP000266673"/>
    </source>
</evidence>
<reference evidence="1 2" key="1">
    <citation type="submission" date="2018-06" db="EMBL/GenBank/DDBJ databases">
        <title>Comparative genomics reveals the genomic features of Rhizophagus irregularis, R. cerebriforme, R. diaphanum and Gigaspora rosea, and their symbiotic lifestyle signature.</title>
        <authorList>
            <person name="Morin E."/>
            <person name="San Clemente H."/>
            <person name="Chen E.C.H."/>
            <person name="De La Providencia I."/>
            <person name="Hainaut M."/>
            <person name="Kuo A."/>
            <person name="Kohler A."/>
            <person name="Murat C."/>
            <person name="Tang N."/>
            <person name="Roy S."/>
            <person name="Loubradou J."/>
            <person name="Henrissat B."/>
            <person name="Grigoriev I.V."/>
            <person name="Corradi N."/>
            <person name="Roux C."/>
            <person name="Martin F.M."/>
        </authorList>
    </citation>
    <scope>NUCLEOTIDE SEQUENCE [LARGE SCALE GENOMIC DNA]</scope>
    <source>
        <strain evidence="1 2">DAOM 194757</strain>
    </source>
</reference>
<protein>
    <submittedName>
        <fullName evidence="1">Uncharacterized protein</fullName>
    </submittedName>
</protein>
<sequence>MTSKKDQLKNIINLVKIAESNEDAMDIDQDTEFDKHLTLYHKILNSEINYNKIPKSYDWVQNCLFNYRDKDFLAIQLAVVLYRLGSNASLWTIATLFGKCEQTILNFLDRLIIAIRSLKDEYIVWPQENYRKEVHEGFENFGFPMVPNWSN</sequence>
<dbReference type="Proteomes" id="UP000266673">
    <property type="component" value="Unassembled WGS sequence"/>
</dbReference>
<dbReference type="STRING" id="44941.A0A397V0G7"/>
<keyword evidence="2" id="KW-1185">Reference proteome</keyword>
<proteinExistence type="predicted"/>
<dbReference type="AlphaFoldDB" id="A0A397V0G7"/>
<organism evidence="1 2">
    <name type="scientific">Gigaspora rosea</name>
    <dbReference type="NCBI Taxonomy" id="44941"/>
    <lineage>
        <taxon>Eukaryota</taxon>
        <taxon>Fungi</taxon>
        <taxon>Fungi incertae sedis</taxon>
        <taxon>Mucoromycota</taxon>
        <taxon>Glomeromycotina</taxon>
        <taxon>Glomeromycetes</taxon>
        <taxon>Diversisporales</taxon>
        <taxon>Gigasporaceae</taxon>
        <taxon>Gigaspora</taxon>
    </lineage>
</organism>
<dbReference type="OrthoDB" id="2445244at2759"/>
<dbReference type="EMBL" id="QKWP01000747">
    <property type="protein sequence ID" value="RIB15381.1"/>
    <property type="molecule type" value="Genomic_DNA"/>
</dbReference>